<gene>
    <name evidence="3" type="ORF">BCR24_04900</name>
</gene>
<dbReference type="PANTHER" id="PTHR41313:SF1">
    <property type="entry name" value="DNA METHYLASE ADENINE-SPECIFIC DOMAIN-CONTAINING PROTEIN"/>
    <property type="match status" value="1"/>
</dbReference>
<evidence type="ECO:0000313" key="4">
    <source>
        <dbReference type="Proteomes" id="UP000094469"/>
    </source>
</evidence>
<dbReference type="Pfam" id="PF21106">
    <property type="entry name" value="YtxK_like"/>
    <property type="match status" value="1"/>
</dbReference>
<keyword evidence="3" id="KW-0808">Transferase</keyword>
<dbReference type="Pfam" id="PF02384">
    <property type="entry name" value="N6_Mtase"/>
    <property type="match status" value="1"/>
</dbReference>
<reference evidence="4" key="1">
    <citation type="submission" date="2016-09" db="EMBL/GenBank/DDBJ databases">
        <authorList>
            <person name="Gulvik C.A."/>
        </authorList>
    </citation>
    <scope>NUCLEOTIDE SEQUENCE [LARGE SCALE GENOMIC DNA]</scope>
    <source>
        <strain evidence="4">LMG 26676</strain>
    </source>
</reference>
<dbReference type="PANTHER" id="PTHR41313">
    <property type="entry name" value="ADENINE-SPECIFIC METHYLTRANSFERASE"/>
    <property type="match status" value="1"/>
</dbReference>
<evidence type="ECO:0000313" key="3">
    <source>
        <dbReference type="EMBL" id="OEG22045.1"/>
    </source>
</evidence>
<dbReference type="Proteomes" id="UP000094469">
    <property type="component" value="Unassembled WGS sequence"/>
</dbReference>
<dbReference type="PIRSF" id="PIRSF026567">
    <property type="entry name" value="Adenine_mtase_bact_prd"/>
    <property type="match status" value="1"/>
</dbReference>
<dbReference type="SUPFAM" id="SSF53335">
    <property type="entry name" value="S-adenosyl-L-methionine-dependent methyltransferases"/>
    <property type="match status" value="1"/>
</dbReference>
<dbReference type="OrthoDB" id="9788159at2"/>
<dbReference type="Gene3D" id="3.40.50.150">
    <property type="entry name" value="Vaccinia Virus protein VP39"/>
    <property type="match status" value="1"/>
</dbReference>
<dbReference type="InterPro" id="IPR003356">
    <property type="entry name" value="DNA_methylase_A-5"/>
</dbReference>
<evidence type="ECO:0000259" key="2">
    <source>
        <dbReference type="Pfam" id="PF21106"/>
    </source>
</evidence>
<keyword evidence="4" id="KW-1185">Reference proteome</keyword>
<name>A0A1E5HB37_9ENTE</name>
<dbReference type="AlphaFoldDB" id="A0A1E5HB37"/>
<dbReference type="InterPro" id="IPR048375">
    <property type="entry name" value="YtxK-like_N"/>
</dbReference>
<proteinExistence type="predicted"/>
<accession>A0A1E5HB37</accession>
<dbReference type="Gene3D" id="1.10.150.470">
    <property type="match status" value="1"/>
</dbReference>
<dbReference type="InterPro" id="IPR016843">
    <property type="entry name" value="S-AdoMet-dep_Ade-MeTrfase_prd"/>
</dbReference>
<keyword evidence="3" id="KW-0489">Methyltransferase</keyword>
<dbReference type="RefSeq" id="WP_069640605.1">
    <property type="nucleotide sequence ID" value="NZ_JAFBEZ010000007.1"/>
</dbReference>
<dbReference type="GO" id="GO:0008170">
    <property type="term" value="F:N-methyltransferase activity"/>
    <property type="evidence" value="ECO:0007669"/>
    <property type="project" value="InterPro"/>
</dbReference>
<organism evidence="3 4">
    <name type="scientific">Enterococcus ureilyticus</name>
    <dbReference type="NCBI Taxonomy" id="1131292"/>
    <lineage>
        <taxon>Bacteria</taxon>
        <taxon>Bacillati</taxon>
        <taxon>Bacillota</taxon>
        <taxon>Bacilli</taxon>
        <taxon>Lactobacillales</taxon>
        <taxon>Enterococcaceae</taxon>
        <taxon>Enterococcus</taxon>
    </lineage>
</organism>
<dbReference type="InterPro" id="IPR052933">
    <property type="entry name" value="DNA_Protect_Modify"/>
</dbReference>
<protein>
    <submittedName>
        <fullName evidence="3">Adenine methyltransferase</fullName>
    </submittedName>
</protein>
<dbReference type="GO" id="GO:0003677">
    <property type="term" value="F:DNA binding"/>
    <property type="evidence" value="ECO:0007669"/>
    <property type="project" value="InterPro"/>
</dbReference>
<comment type="caution">
    <text evidence="3">The sequence shown here is derived from an EMBL/GenBank/DDBJ whole genome shotgun (WGS) entry which is preliminary data.</text>
</comment>
<feature type="domain" description="DNA methylase adenine-specific" evidence="1">
    <location>
        <begin position="100"/>
        <end position="308"/>
    </location>
</feature>
<evidence type="ECO:0000259" key="1">
    <source>
        <dbReference type="Pfam" id="PF02384"/>
    </source>
</evidence>
<dbReference type="GO" id="GO:0032259">
    <property type="term" value="P:methylation"/>
    <property type="evidence" value="ECO:0007669"/>
    <property type="project" value="UniProtKB-KW"/>
</dbReference>
<dbReference type="EMBL" id="MIKC01000034">
    <property type="protein sequence ID" value="OEG22045.1"/>
    <property type="molecule type" value="Genomic_DNA"/>
</dbReference>
<dbReference type="CDD" id="cd02440">
    <property type="entry name" value="AdoMet_MTases"/>
    <property type="match status" value="1"/>
</dbReference>
<dbReference type="InterPro" id="IPR029063">
    <property type="entry name" value="SAM-dependent_MTases_sf"/>
</dbReference>
<sequence>MFPEKIEKAFGLMEQAIGLLKRSLDTSFLDAYTENGENIIDNFQVRVLDGVPDEQTVQRLKTIYQQLQAIELEPEEIRRLSQLILLKGNKVESLQANHQLTPDSIGFLFVYLIEQLYSPEKPLKILDIASGMGNLLLTVILNLNIAKYTVQGFGVDIDDTLLSVSATNNEWTKAAIQLFHQDGLQDLLVDPVDVAISDLPIGYYPNDEKAKEFASAADEGHTYAHHLLLEQAMKFVKPDGYGLFLIPTDILETEQSSFFKNWLQKNVYLQGMIQLPDELFKSVQSRKSILFVQNKGEHSAQVKEVLVAKLGSLKDPAKVTQFFQQFEAWKSSNLK</sequence>
<feature type="domain" description="YtxK-like N-terminal helical" evidence="2">
    <location>
        <begin position="7"/>
        <end position="88"/>
    </location>
</feature>
<dbReference type="STRING" id="1131292.BCR24_04900"/>